<dbReference type="InterPro" id="IPR002104">
    <property type="entry name" value="Integrase_catalytic"/>
</dbReference>
<dbReference type="GO" id="GO:0006310">
    <property type="term" value="P:DNA recombination"/>
    <property type="evidence" value="ECO:0007669"/>
    <property type="project" value="UniProtKB-KW"/>
</dbReference>
<evidence type="ECO:0000256" key="1">
    <source>
        <dbReference type="ARBA" id="ARBA00008857"/>
    </source>
</evidence>
<proteinExistence type="inferred from homology"/>
<evidence type="ECO:0000313" key="5">
    <source>
        <dbReference type="EMBL" id="HDR52362.1"/>
    </source>
</evidence>
<sequence>MSRKSYLEQACEAVPEFKTISEKFLRKYTIAGKSESCTRNYLMQISKMALYFKCSPLELSIDQMEEYLFQIRQNEKPSMSSFKHLVYGLRTMFSMFKNETLYLALPPVSRSKALPVVFSRPEVKLVLKTPKLLKHRVLFAIAYDCGLRISEVINLKITDIDFDRYMVHVRQSKHKKDRYVPVSPLTVKGIRQYLETSNPQIWLFNGKVRGEQISREGIRHAFRGCIKKTGISKKVCIHTLRHSYATHLLEMGLDIVSLKNQLGHADIATTMMYLHVVFTVPHDLLELFRFN</sequence>
<feature type="domain" description="Tyr recombinase" evidence="4">
    <location>
        <begin position="113"/>
        <end position="289"/>
    </location>
</feature>
<keyword evidence="3" id="KW-0233">DNA recombination</keyword>
<name>A0A831LIH4_9BACT</name>
<dbReference type="GO" id="GO:0015074">
    <property type="term" value="P:DNA integration"/>
    <property type="evidence" value="ECO:0007669"/>
    <property type="project" value="InterPro"/>
</dbReference>
<dbReference type="AlphaFoldDB" id="A0A831LIH4"/>
<dbReference type="Pfam" id="PF00589">
    <property type="entry name" value="Phage_integrase"/>
    <property type="match status" value="1"/>
</dbReference>
<dbReference type="EMBL" id="DSDK01000675">
    <property type="protein sequence ID" value="HDR52362.1"/>
    <property type="molecule type" value="Genomic_DNA"/>
</dbReference>
<dbReference type="GO" id="GO:0003677">
    <property type="term" value="F:DNA binding"/>
    <property type="evidence" value="ECO:0007669"/>
    <property type="project" value="UniProtKB-KW"/>
</dbReference>
<dbReference type="Proteomes" id="UP000886047">
    <property type="component" value="Unassembled WGS sequence"/>
</dbReference>
<evidence type="ECO:0000259" key="4">
    <source>
        <dbReference type="PROSITE" id="PS51898"/>
    </source>
</evidence>
<comment type="caution">
    <text evidence="5">The sequence shown here is derived from an EMBL/GenBank/DDBJ whole genome shotgun (WGS) entry which is preliminary data.</text>
</comment>
<comment type="similarity">
    <text evidence="1">Belongs to the 'phage' integrase family.</text>
</comment>
<dbReference type="PANTHER" id="PTHR30349">
    <property type="entry name" value="PHAGE INTEGRASE-RELATED"/>
    <property type="match status" value="1"/>
</dbReference>
<keyword evidence="2" id="KW-0238">DNA-binding</keyword>
<accession>A0A831LIH4</accession>
<feature type="non-terminal residue" evidence="5">
    <location>
        <position position="291"/>
    </location>
</feature>
<protein>
    <submittedName>
        <fullName evidence="5">Integrase</fullName>
    </submittedName>
</protein>
<evidence type="ECO:0000256" key="2">
    <source>
        <dbReference type="ARBA" id="ARBA00023125"/>
    </source>
</evidence>
<evidence type="ECO:0000256" key="3">
    <source>
        <dbReference type="ARBA" id="ARBA00023172"/>
    </source>
</evidence>
<dbReference type="InterPro" id="IPR004107">
    <property type="entry name" value="Integrase_SAM-like_N"/>
</dbReference>
<dbReference type="PANTHER" id="PTHR30349:SF41">
    <property type="entry name" value="INTEGRASE_RECOMBINASE PROTEIN MJ0367-RELATED"/>
    <property type="match status" value="1"/>
</dbReference>
<dbReference type="InterPro" id="IPR013762">
    <property type="entry name" value="Integrase-like_cat_sf"/>
</dbReference>
<dbReference type="SUPFAM" id="SSF56349">
    <property type="entry name" value="DNA breaking-rejoining enzymes"/>
    <property type="match status" value="1"/>
</dbReference>
<reference evidence="5" key="1">
    <citation type="journal article" date="2020" name="mSystems">
        <title>Genome- and Community-Level Interaction Insights into Carbon Utilization and Element Cycling Functions of Hydrothermarchaeota in Hydrothermal Sediment.</title>
        <authorList>
            <person name="Zhou Z."/>
            <person name="Liu Y."/>
            <person name="Xu W."/>
            <person name="Pan J."/>
            <person name="Luo Z.H."/>
            <person name="Li M."/>
        </authorList>
    </citation>
    <scope>NUCLEOTIDE SEQUENCE [LARGE SCALE GENOMIC DNA]</scope>
    <source>
        <strain evidence="5">SpSt-1217</strain>
    </source>
</reference>
<dbReference type="PROSITE" id="PS51898">
    <property type="entry name" value="TYR_RECOMBINASE"/>
    <property type="match status" value="1"/>
</dbReference>
<dbReference type="Gene3D" id="1.10.443.10">
    <property type="entry name" value="Intergrase catalytic core"/>
    <property type="match status" value="2"/>
</dbReference>
<dbReference type="InterPro" id="IPR011010">
    <property type="entry name" value="DNA_brk_join_enz"/>
</dbReference>
<dbReference type="InterPro" id="IPR050090">
    <property type="entry name" value="Tyrosine_recombinase_XerCD"/>
</dbReference>
<organism evidence="5">
    <name type="scientific">Mariniphaga anaerophila</name>
    <dbReference type="NCBI Taxonomy" id="1484053"/>
    <lineage>
        <taxon>Bacteria</taxon>
        <taxon>Pseudomonadati</taxon>
        <taxon>Bacteroidota</taxon>
        <taxon>Bacteroidia</taxon>
        <taxon>Marinilabiliales</taxon>
        <taxon>Prolixibacteraceae</taxon>
        <taxon>Mariniphaga</taxon>
    </lineage>
</organism>
<gene>
    <name evidence="5" type="ORF">ENN90_12190</name>
</gene>
<dbReference type="Pfam" id="PF13495">
    <property type="entry name" value="Phage_int_SAM_4"/>
    <property type="match status" value="1"/>
</dbReference>